<dbReference type="InterPro" id="IPR011990">
    <property type="entry name" value="TPR-like_helical_dom_sf"/>
</dbReference>
<evidence type="ECO:0000256" key="1">
    <source>
        <dbReference type="SAM" id="SignalP"/>
    </source>
</evidence>
<protein>
    <submittedName>
        <fullName evidence="2">Tfp pilus assembly protein PilF</fullName>
    </submittedName>
</protein>
<dbReference type="EMBL" id="CP009056">
    <property type="protein sequence ID" value="AJA45928.1"/>
    <property type="molecule type" value="Genomic_DNA"/>
</dbReference>
<dbReference type="Proteomes" id="UP000030901">
    <property type="component" value="Chromosome"/>
</dbReference>
<dbReference type="HOGENOM" id="CLU_003728_7_3_6"/>
<keyword evidence="3" id="KW-1185">Reference proteome</keyword>
<evidence type="ECO:0000313" key="2">
    <source>
        <dbReference type="EMBL" id="AJA45928.1"/>
    </source>
</evidence>
<dbReference type="STRING" id="1267021.FPB0191_02118"/>
<feature type="chain" id="PRO_5002033262" evidence="1">
    <location>
        <begin position="23"/>
        <end position="212"/>
    </location>
</feature>
<evidence type="ECO:0000313" key="3">
    <source>
        <dbReference type="Proteomes" id="UP000030901"/>
    </source>
</evidence>
<name>A0A0A7S3F0_FRIPE</name>
<dbReference type="PROSITE" id="PS51257">
    <property type="entry name" value="PROKAR_LIPOPROTEIN"/>
    <property type="match status" value="1"/>
</dbReference>
<sequence>MMVSKKLYFVVLSVLFSFTLVGCQFTEQQQAEFNPEKAAFARLKLGLGYLAQAEESTENIKKAHYNLNLANQYSPNNPNIMLGMALFDQHVGQYDEADMIYRNIVKMEPMNGLYSNHYGSFLCARERYNEAKIQFKHAISLDKPKWKIDGLEQLGYCALQNNDIKEADQTFKQLFRYDTTAQDRVAKMADEYRQKGAVKIADYLNHLLNNSK</sequence>
<gene>
    <name evidence="2" type="ORF">FPB0191_02118</name>
</gene>
<proteinExistence type="predicted"/>
<dbReference type="RefSeq" id="WP_052236941.1">
    <property type="nucleotide sequence ID" value="NZ_CP009056.1"/>
</dbReference>
<dbReference type="KEGG" id="fpp:FPB0191_02118"/>
<reference evidence="2 3" key="1">
    <citation type="journal article" date="2014" name="Appl. Environ. Microbiol.">
        <title>Gut symbionts from distinct hosts exhibit genotoxic activity via divergent colibactin biosynthetic pathways.</title>
        <authorList>
            <person name="Engel P."/>
            <person name="Vizcaino M.I."/>
            <person name="Crawford J.M."/>
        </authorList>
    </citation>
    <scope>NUCLEOTIDE SEQUENCE [LARGE SCALE GENOMIC DNA]</scope>
    <source>
        <strain evidence="2 3">PEB0191</strain>
    </source>
</reference>
<dbReference type="Gene3D" id="1.25.40.10">
    <property type="entry name" value="Tetratricopeptide repeat domain"/>
    <property type="match status" value="1"/>
</dbReference>
<dbReference type="AlphaFoldDB" id="A0A0A7S3F0"/>
<dbReference type="SUPFAM" id="SSF48452">
    <property type="entry name" value="TPR-like"/>
    <property type="match status" value="1"/>
</dbReference>
<feature type="signal peptide" evidence="1">
    <location>
        <begin position="1"/>
        <end position="22"/>
    </location>
</feature>
<organism evidence="2 3">
    <name type="scientific">Frischella perrara</name>
    <dbReference type="NCBI Taxonomy" id="1267021"/>
    <lineage>
        <taxon>Bacteria</taxon>
        <taxon>Pseudomonadati</taxon>
        <taxon>Pseudomonadota</taxon>
        <taxon>Gammaproteobacteria</taxon>
        <taxon>Orbales</taxon>
        <taxon>Orbaceae</taxon>
        <taxon>Frischella</taxon>
    </lineage>
</organism>
<dbReference type="OrthoDB" id="9814042at2"/>
<keyword evidence="1" id="KW-0732">Signal</keyword>
<accession>A0A0A7S3F0</accession>